<evidence type="ECO:0000256" key="7">
    <source>
        <dbReference type="SAM" id="Phobius"/>
    </source>
</evidence>
<feature type="transmembrane region" description="Helical" evidence="7">
    <location>
        <begin position="7"/>
        <end position="30"/>
    </location>
</feature>
<feature type="region of interest" description="Disordered" evidence="6">
    <location>
        <begin position="625"/>
        <end position="645"/>
    </location>
</feature>
<dbReference type="EMBL" id="KK198763">
    <property type="protein sequence ID" value="KCW49230.1"/>
    <property type="molecule type" value="Genomic_DNA"/>
</dbReference>
<protein>
    <recommendedName>
        <fullName evidence="8">FAD-binding FR-type domain-containing protein</fullName>
    </recommendedName>
</protein>
<feature type="transmembrane region" description="Helical" evidence="7">
    <location>
        <begin position="59"/>
        <end position="77"/>
    </location>
</feature>
<proteinExistence type="predicted"/>
<evidence type="ECO:0000259" key="8">
    <source>
        <dbReference type="PROSITE" id="PS51384"/>
    </source>
</evidence>
<keyword evidence="4" id="KW-0560">Oxidoreductase</keyword>
<gene>
    <name evidence="9" type="ORF">EUGRSUZ_K02803</name>
</gene>
<dbReference type="InterPro" id="IPR013121">
    <property type="entry name" value="Fe_red_NAD-bd_6"/>
</dbReference>
<evidence type="ECO:0000256" key="1">
    <source>
        <dbReference type="ARBA" id="ARBA00004141"/>
    </source>
</evidence>
<dbReference type="InterPro" id="IPR017938">
    <property type="entry name" value="Riboflavin_synthase-like_b-brl"/>
</dbReference>
<feature type="transmembrane region" description="Helical" evidence="7">
    <location>
        <begin position="158"/>
        <end position="178"/>
    </location>
</feature>
<dbReference type="GO" id="GO:0005886">
    <property type="term" value="C:plasma membrane"/>
    <property type="evidence" value="ECO:0000318"/>
    <property type="project" value="GO_Central"/>
</dbReference>
<name>A0A059A789_EUCGR</name>
<accession>A0A059A789</accession>
<evidence type="ECO:0000256" key="5">
    <source>
        <dbReference type="ARBA" id="ARBA00023136"/>
    </source>
</evidence>
<dbReference type="InterPro" id="IPR039261">
    <property type="entry name" value="FNR_nucleotide-bd"/>
</dbReference>
<dbReference type="OMA" id="HHIQDEM"/>
<dbReference type="InterPro" id="IPR013112">
    <property type="entry name" value="FAD-bd_8"/>
</dbReference>
<sequence length="717" mass="80284">MGMMVRATVLALLKASMILLFAGWVALWILKPTEMWTKKWKGAEESAGGTVFGYYGLNFAVYTFPIIALAIIGSLYLNDTASGAISSRQRKTSLSSLSYPIIVNSLVGIISVVEILAILVFVIFLAWTFYCRISNDFEKLTPAKSLKLSIWQLKYLKVATRFGLLAEACLALLLLPILRVMPVLRLLGIQFEASVRYHTWLGTGMILFATFHGASTLFIWGVSHVIQDEVWRWQKTGRIYLAGEITLVLGLVIWITSLPFIRRKQFEIFYYTHHLYTLFILFYLFHAGDRHFYAVFPGIFLFGLDKLLRIIQSRPHTYLLSAKVLPCEALELTLPKDPKLKYSPTSVVFMNVPRISKLQWHAFSITSSSNVQEDTMSLMIKCEGWWTNTLCRMITEELSSDTHQTKCIPVAIEGPYGPSTVDFLRYDSMLLIAGGSGITPFLSILQEIVSAKGSSRYKFPENIQLIHAIKRSQDMSLLSSISHILRKQALGKLHLKLQVYVTREEQPDAPARILQDALSQGQIVHFDAKATSYAIHWFDKPTVTAAILGIALILFFVLLICFNHIFIPSEKKASTLKTKGADSKTKTPSSVVDLILLSCFVISVIVSMTVALMLRWRRIKKAVPSTSPKKAGGFTEPSSAEPHDPLQEHEVHYGGRPNFQDIFAKFPNEAGGSDIGVLVCGPELMKESVAKSLQQTSQGSSAKGRSKFTFHSLNFTL</sequence>
<feature type="transmembrane region" description="Helical" evidence="7">
    <location>
        <begin position="199"/>
        <end position="220"/>
    </location>
</feature>
<dbReference type="PANTHER" id="PTHR11972:SF155">
    <property type="entry name" value="FERRIC REDUCTION OXIDASE 8, MITOCHONDRIAL"/>
    <property type="match status" value="1"/>
</dbReference>
<evidence type="ECO:0000256" key="2">
    <source>
        <dbReference type="ARBA" id="ARBA00022692"/>
    </source>
</evidence>
<reference evidence="9" key="1">
    <citation type="submission" date="2013-07" db="EMBL/GenBank/DDBJ databases">
        <title>The genome of Eucalyptus grandis.</title>
        <authorList>
            <person name="Schmutz J."/>
            <person name="Hayes R."/>
            <person name="Myburg A."/>
            <person name="Tuskan G."/>
            <person name="Grattapaglia D."/>
            <person name="Rokhsar D.S."/>
        </authorList>
    </citation>
    <scope>NUCLEOTIDE SEQUENCE</scope>
    <source>
        <tissue evidence="9">Leaf extractions</tissue>
    </source>
</reference>
<dbReference type="SFLD" id="SFLDS00052">
    <property type="entry name" value="Ferric_Reductase_Domain"/>
    <property type="match status" value="1"/>
</dbReference>
<keyword evidence="3 7" id="KW-1133">Transmembrane helix</keyword>
<feature type="transmembrane region" description="Helical" evidence="7">
    <location>
        <begin position="97"/>
        <end position="130"/>
    </location>
</feature>
<dbReference type="InterPro" id="IPR050369">
    <property type="entry name" value="RBOH/FRE"/>
</dbReference>
<dbReference type="Pfam" id="PF08030">
    <property type="entry name" value="NAD_binding_6"/>
    <property type="match status" value="1"/>
</dbReference>
<dbReference type="InterPro" id="IPR013130">
    <property type="entry name" value="Fe3_Rdtase_TM_dom"/>
</dbReference>
<dbReference type="Pfam" id="PF01794">
    <property type="entry name" value="Ferric_reduct"/>
    <property type="match status" value="1"/>
</dbReference>
<dbReference type="SFLD" id="SFLDG01168">
    <property type="entry name" value="Ferric_reductase_subgroup_(FRE"/>
    <property type="match status" value="1"/>
</dbReference>
<comment type="subcellular location">
    <subcellularLocation>
        <location evidence="1">Membrane</location>
        <topology evidence="1">Multi-pass membrane protein</topology>
    </subcellularLocation>
</comment>
<feature type="transmembrane region" description="Helical" evidence="7">
    <location>
        <begin position="545"/>
        <end position="567"/>
    </location>
</feature>
<dbReference type="GO" id="GO:0000293">
    <property type="term" value="F:ferric-chelate reductase activity"/>
    <property type="evidence" value="ECO:0000318"/>
    <property type="project" value="GO_Central"/>
</dbReference>
<feature type="transmembrane region" description="Helical" evidence="7">
    <location>
        <begin position="268"/>
        <end position="285"/>
    </location>
</feature>
<dbReference type="Pfam" id="PF08022">
    <property type="entry name" value="FAD_binding_8"/>
    <property type="match status" value="1"/>
</dbReference>
<dbReference type="Gramene" id="KCW49230">
    <property type="protein sequence ID" value="KCW49230"/>
    <property type="gene ID" value="EUGRSUZ_K02803"/>
</dbReference>
<evidence type="ECO:0000256" key="3">
    <source>
        <dbReference type="ARBA" id="ARBA00022989"/>
    </source>
</evidence>
<dbReference type="OrthoDB" id="167398at2759"/>
<feature type="transmembrane region" description="Helical" evidence="7">
    <location>
        <begin position="594"/>
        <end position="614"/>
    </location>
</feature>
<evidence type="ECO:0000256" key="4">
    <source>
        <dbReference type="ARBA" id="ARBA00023002"/>
    </source>
</evidence>
<feature type="transmembrane region" description="Helical" evidence="7">
    <location>
        <begin position="240"/>
        <end position="261"/>
    </location>
</feature>
<keyword evidence="5 7" id="KW-0472">Membrane</keyword>
<dbReference type="AlphaFoldDB" id="A0A059A789"/>
<dbReference type="InterPro" id="IPR017927">
    <property type="entry name" value="FAD-bd_FR_type"/>
</dbReference>
<dbReference type="FunCoup" id="A0A059A789">
    <property type="interactions" value="52"/>
</dbReference>
<organism evidence="9">
    <name type="scientific">Eucalyptus grandis</name>
    <name type="common">Flooded gum</name>
    <dbReference type="NCBI Taxonomy" id="71139"/>
    <lineage>
        <taxon>Eukaryota</taxon>
        <taxon>Viridiplantae</taxon>
        <taxon>Streptophyta</taxon>
        <taxon>Embryophyta</taxon>
        <taxon>Tracheophyta</taxon>
        <taxon>Spermatophyta</taxon>
        <taxon>Magnoliopsida</taxon>
        <taxon>eudicotyledons</taxon>
        <taxon>Gunneridae</taxon>
        <taxon>Pentapetalae</taxon>
        <taxon>rosids</taxon>
        <taxon>malvids</taxon>
        <taxon>Myrtales</taxon>
        <taxon>Myrtaceae</taxon>
        <taxon>Myrtoideae</taxon>
        <taxon>Eucalypteae</taxon>
        <taxon>Eucalyptus</taxon>
    </lineage>
</organism>
<dbReference type="PROSITE" id="PS51384">
    <property type="entry name" value="FAD_FR"/>
    <property type="match status" value="1"/>
</dbReference>
<dbReference type="InParanoid" id="A0A059A789"/>
<evidence type="ECO:0000313" key="9">
    <source>
        <dbReference type="EMBL" id="KCW49230.1"/>
    </source>
</evidence>
<keyword evidence="2 7" id="KW-0812">Transmembrane</keyword>
<dbReference type="eggNOG" id="KOG0039">
    <property type="taxonomic scope" value="Eukaryota"/>
</dbReference>
<dbReference type="SUPFAM" id="SSF63380">
    <property type="entry name" value="Riboflavin synthase domain-like"/>
    <property type="match status" value="1"/>
</dbReference>
<dbReference type="KEGG" id="egr:104426230"/>
<feature type="domain" description="FAD-binding FR-type" evidence="8">
    <location>
        <begin position="303"/>
        <end position="422"/>
    </location>
</feature>
<dbReference type="STRING" id="71139.A0A059A789"/>
<dbReference type="SUPFAM" id="SSF52343">
    <property type="entry name" value="Ferredoxin reductase-like, C-terminal NADP-linked domain"/>
    <property type="match status" value="1"/>
</dbReference>
<dbReference type="CDD" id="cd06186">
    <property type="entry name" value="NOX_Duox_like_FAD_NADP"/>
    <property type="match status" value="1"/>
</dbReference>
<evidence type="ECO:0000256" key="6">
    <source>
        <dbReference type="SAM" id="MobiDB-lite"/>
    </source>
</evidence>
<dbReference type="PANTHER" id="PTHR11972">
    <property type="entry name" value="NADPH OXIDASE"/>
    <property type="match status" value="1"/>
</dbReference>
<dbReference type="Gene3D" id="3.40.50.80">
    <property type="entry name" value="Nucleotide-binding domain of ferredoxin-NADP reductase (FNR) module"/>
    <property type="match status" value="2"/>
</dbReference>